<dbReference type="EMBL" id="JWIN03000011">
    <property type="protein sequence ID" value="KAB1271600.1"/>
    <property type="molecule type" value="Genomic_DNA"/>
</dbReference>
<organism evidence="1 2">
    <name type="scientific">Camelus dromedarius</name>
    <name type="common">Dromedary</name>
    <name type="synonym">Arabian camel</name>
    <dbReference type="NCBI Taxonomy" id="9838"/>
    <lineage>
        <taxon>Eukaryota</taxon>
        <taxon>Metazoa</taxon>
        <taxon>Chordata</taxon>
        <taxon>Craniata</taxon>
        <taxon>Vertebrata</taxon>
        <taxon>Euteleostomi</taxon>
        <taxon>Mammalia</taxon>
        <taxon>Eutheria</taxon>
        <taxon>Laurasiatheria</taxon>
        <taxon>Artiodactyla</taxon>
        <taxon>Tylopoda</taxon>
        <taxon>Camelidae</taxon>
        <taxon>Camelus</taxon>
    </lineage>
</organism>
<dbReference type="AlphaFoldDB" id="A0A5N4DKE7"/>
<dbReference type="Proteomes" id="UP000299084">
    <property type="component" value="Unassembled WGS sequence"/>
</dbReference>
<comment type="caution">
    <text evidence="1">The sequence shown here is derived from an EMBL/GenBank/DDBJ whole genome shotgun (WGS) entry which is preliminary data.</text>
</comment>
<protein>
    <submittedName>
        <fullName evidence="1">Uncharacterized protein</fullName>
    </submittedName>
</protein>
<reference evidence="1 2" key="1">
    <citation type="journal article" date="2019" name="Mol. Ecol. Resour.">
        <title>Improving Illumina assemblies with Hi-C and long reads: an example with the North African dromedary.</title>
        <authorList>
            <person name="Elbers J.P."/>
            <person name="Rogers M.F."/>
            <person name="Perelman P.L."/>
            <person name="Proskuryakova A.A."/>
            <person name="Serdyukova N.A."/>
            <person name="Johnson W.E."/>
            <person name="Horin P."/>
            <person name="Corander J."/>
            <person name="Murphy D."/>
            <person name="Burger P.A."/>
        </authorList>
    </citation>
    <scope>NUCLEOTIDE SEQUENCE [LARGE SCALE GENOMIC DNA]</scope>
    <source>
        <strain evidence="1">Drom800</strain>
        <tissue evidence="1">Blood</tissue>
    </source>
</reference>
<gene>
    <name evidence="1" type="ORF">Cadr_000009771</name>
</gene>
<name>A0A5N4DKE7_CAMDR</name>
<evidence type="ECO:0000313" key="2">
    <source>
        <dbReference type="Proteomes" id="UP000299084"/>
    </source>
</evidence>
<sequence length="528" mass="54405">MWNLLGVISGEREDLCFSSRTSQLQACSGPPGLLCGVGGESWPHPQAGTGGGKEQVKVYVLSPSACRGAGLPRGPGLPCAAGRRGVGMCAGPESLPPLLRSQGPGGSPHHRGHSLTHAGVRVLPGTGGGDKPLFLSYAAGLAGEPPCVSTAGGQAQGRSAGARPGASLKCVSCRRVPCLPGCSLADQWAAAFSPPSPSWRRARGPCSSCGDGAADAGPAARGRSGPQHLSVTVGLLQLIAIRSSARVGLGHSGLSAVTQRSQACGDSCLGLEEVGRVADRWSSALLGWGKGAIGSFWPGWGSVVLGLFSMLVAGPSVQGPQCESVWGKQSHRCGSFCRAYASGPPGSAAPAPLQNAFSLNGVSSHIRVSQRPAHLNTAGLPCPFLWALSSGGRPLQLRSAVSQWAFLLSPFLTPPPTSPWEPTEVVDKGGGAVALGWVWGGGGYNALPPYVRVLGLIDATECPFAAFQSCFVHLWARSICRYIVLSHRGGLSVNHRQSMRTGGHVTLGSEVQQRRVGGLGDFSHNRWS</sequence>
<evidence type="ECO:0000313" key="1">
    <source>
        <dbReference type="EMBL" id="KAB1271600.1"/>
    </source>
</evidence>
<keyword evidence="2" id="KW-1185">Reference proteome</keyword>
<proteinExistence type="predicted"/>
<accession>A0A5N4DKE7</accession>